<dbReference type="EMBL" id="CP060635">
    <property type="protein sequence ID" value="QNM07932.1"/>
    <property type="molecule type" value="Genomic_DNA"/>
</dbReference>
<dbReference type="AlphaFoldDB" id="A0A7G9GAV0"/>
<feature type="active site" description="Proton donor" evidence="2">
    <location>
        <position position="177"/>
    </location>
</feature>
<gene>
    <name evidence="3" type="ORF">H9Q79_13585</name>
</gene>
<feature type="active site" description="Proton acceptor" evidence="2">
    <location>
        <position position="85"/>
    </location>
</feature>
<dbReference type="SUPFAM" id="SSF54506">
    <property type="entry name" value="Diaminopimelate epimerase-like"/>
    <property type="match status" value="1"/>
</dbReference>
<organism evidence="3 4">
    <name type="scientific">Wansuia hejianensis</name>
    <dbReference type="NCBI Taxonomy" id="2763667"/>
    <lineage>
        <taxon>Bacteria</taxon>
        <taxon>Bacillati</taxon>
        <taxon>Bacillota</taxon>
        <taxon>Clostridia</taxon>
        <taxon>Lachnospirales</taxon>
        <taxon>Lachnospiraceae</taxon>
        <taxon>Wansuia</taxon>
    </lineage>
</organism>
<evidence type="ECO:0000256" key="1">
    <source>
        <dbReference type="ARBA" id="ARBA00007529"/>
    </source>
</evidence>
<protein>
    <submittedName>
        <fullName evidence="3">Proline racemase family protein</fullName>
    </submittedName>
</protein>
<accession>A0A7G9GAV0</accession>
<proteinExistence type="inferred from homology"/>
<dbReference type="GO" id="GO:0047580">
    <property type="term" value="F:4-hydroxyproline epimerase activity"/>
    <property type="evidence" value="ECO:0007669"/>
    <property type="project" value="TreeGrafter"/>
</dbReference>
<dbReference type="InterPro" id="IPR008794">
    <property type="entry name" value="Pro_racemase_fam"/>
</dbReference>
<dbReference type="RefSeq" id="WP_118644346.1">
    <property type="nucleotide sequence ID" value="NZ_CP060635.1"/>
</dbReference>
<dbReference type="PIRSF" id="PIRSF029792">
    <property type="entry name" value="Pro_racemase"/>
    <property type="match status" value="1"/>
</dbReference>
<evidence type="ECO:0000313" key="3">
    <source>
        <dbReference type="EMBL" id="QNM07932.1"/>
    </source>
</evidence>
<name>A0A7G9GAV0_9FIRM</name>
<evidence type="ECO:0000313" key="4">
    <source>
        <dbReference type="Proteomes" id="UP000515860"/>
    </source>
</evidence>
<dbReference type="Proteomes" id="UP000515860">
    <property type="component" value="Chromosome"/>
</dbReference>
<keyword evidence="4" id="KW-1185">Reference proteome</keyword>
<dbReference type="Gene3D" id="3.10.310.10">
    <property type="entry name" value="Diaminopimelate Epimerase, Chain A, domain 1"/>
    <property type="match status" value="2"/>
</dbReference>
<dbReference type="PANTHER" id="PTHR33442:SF5">
    <property type="entry name" value="BIFUNCTIONAL TRANS-3-HYDROXY-L-PROLINE DEHYDRATASE_2-EPIMERASE"/>
    <property type="match status" value="1"/>
</dbReference>
<dbReference type="KEGG" id="whj:H9Q79_13585"/>
<evidence type="ECO:0000256" key="2">
    <source>
        <dbReference type="PIRSR" id="PIRSR029792-1"/>
    </source>
</evidence>
<sequence>MFDAVEVHEGEPLRVITSGVPSIPGNSAYEQCKWLEKNDDQIGLLMLREPRGIPATCANLIVPAKDPRASAGFIIMEHTEYPMMSGGNVIAVATALLETGLLPMEEPVTEFNLEAPAGLIHIVADCSHGKVQQVTFQNVPAFAEHLDQVIEVPHLGKVKVDFDRPETWSGAIDRGVCGTGTCALMAVAGARGELELNEPFINEGLLGLRFKGMAIEDTEIYGRKAICPTVGGMCWIYGYSKWVFDEDDPFPNGFTFGDIW</sequence>
<dbReference type="PANTHER" id="PTHR33442">
    <property type="entry name" value="TRANS-3-HYDROXY-L-PROLINE DEHYDRATASE"/>
    <property type="match status" value="1"/>
</dbReference>
<reference evidence="3 4" key="1">
    <citation type="submission" date="2020-08" db="EMBL/GenBank/DDBJ databases">
        <authorList>
            <person name="Liu C."/>
            <person name="Sun Q."/>
        </authorList>
    </citation>
    <scope>NUCLEOTIDE SEQUENCE [LARGE SCALE GENOMIC DNA]</scope>
    <source>
        <strain evidence="3 4">NSJ-29</strain>
    </source>
</reference>
<dbReference type="Pfam" id="PF05544">
    <property type="entry name" value="Pro_racemase"/>
    <property type="match status" value="2"/>
</dbReference>
<comment type="similarity">
    <text evidence="1">Belongs to the proline racemase family.</text>
</comment>